<dbReference type="Proteomes" id="UP000053660">
    <property type="component" value="Unassembled WGS sequence"/>
</dbReference>
<evidence type="ECO:0000313" key="2">
    <source>
        <dbReference type="Proteomes" id="UP000053660"/>
    </source>
</evidence>
<feature type="non-terminal residue" evidence="1">
    <location>
        <position position="1"/>
    </location>
</feature>
<name>A0A0B1TH63_OESDE</name>
<evidence type="ECO:0000313" key="1">
    <source>
        <dbReference type="EMBL" id="KHJ94735.1"/>
    </source>
</evidence>
<organism evidence="1 2">
    <name type="scientific">Oesophagostomum dentatum</name>
    <name type="common">Nodular worm</name>
    <dbReference type="NCBI Taxonomy" id="61180"/>
    <lineage>
        <taxon>Eukaryota</taxon>
        <taxon>Metazoa</taxon>
        <taxon>Ecdysozoa</taxon>
        <taxon>Nematoda</taxon>
        <taxon>Chromadorea</taxon>
        <taxon>Rhabditida</taxon>
        <taxon>Rhabditina</taxon>
        <taxon>Rhabditomorpha</taxon>
        <taxon>Strongyloidea</taxon>
        <taxon>Strongylidae</taxon>
        <taxon>Oesophagostomum</taxon>
    </lineage>
</organism>
<dbReference type="EMBL" id="KN550214">
    <property type="protein sequence ID" value="KHJ94735.1"/>
    <property type="molecule type" value="Genomic_DNA"/>
</dbReference>
<proteinExistence type="predicted"/>
<dbReference type="AlphaFoldDB" id="A0A0B1TH63"/>
<gene>
    <name evidence="1" type="ORF">OESDEN_05329</name>
</gene>
<protein>
    <submittedName>
        <fullName evidence="1">Uncharacterized protein</fullName>
    </submittedName>
</protein>
<dbReference type="OrthoDB" id="5802353at2759"/>
<keyword evidence="2" id="KW-1185">Reference proteome</keyword>
<accession>A0A0B1TH63</accession>
<reference evidence="1 2" key="1">
    <citation type="submission" date="2014-03" db="EMBL/GenBank/DDBJ databases">
        <title>Draft genome of the hookworm Oesophagostomum dentatum.</title>
        <authorList>
            <person name="Mitreva M."/>
        </authorList>
    </citation>
    <scope>NUCLEOTIDE SEQUENCE [LARGE SCALE GENOMIC DNA]</scope>
    <source>
        <strain evidence="1 2">OD-Hann</strain>
    </source>
</reference>
<sequence>LQRLRETSQCCKYHGTRPPDHKSRQNCALAKTVILIDTVCSLCFAGDLANFRALYNRNVHSAGVVGVAISDDVEGPSSTRLVLFATLKF</sequence>